<keyword evidence="5" id="KW-0496">Mitochondrion</keyword>
<dbReference type="GO" id="GO:0005762">
    <property type="term" value="C:mitochondrial large ribosomal subunit"/>
    <property type="evidence" value="ECO:0007669"/>
    <property type="project" value="TreeGrafter"/>
</dbReference>
<dbReference type="PANTHER" id="PTHR46909:SF1">
    <property type="entry name" value="LARGE RIBOSOMAL SUBUNIT PROTEIN BL36M"/>
    <property type="match status" value="1"/>
</dbReference>
<accession>A0A8K0G3Y4</accession>
<dbReference type="Pfam" id="PF00444">
    <property type="entry name" value="Ribosomal_L36"/>
    <property type="match status" value="1"/>
</dbReference>
<protein>
    <recommendedName>
        <fullName evidence="7">Ribosomal protein</fullName>
    </recommendedName>
</protein>
<dbReference type="HAMAP" id="MF_00251">
    <property type="entry name" value="Ribosomal_bL36"/>
    <property type="match status" value="1"/>
</dbReference>
<evidence type="ECO:0000256" key="4">
    <source>
        <dbReference type="ARBA" id="ARBA00022980"/>
    </source>
</evidence>
<dbReference type="NCBIfam" id="TIGR01022">
    <property type="entry name" value="rpmJ_bact"/>
    <property type="match status" value="1"/>
</dbReference>
<evidence type="ECO:0000256" key="7">
    <source>
        <dbReference type="RuleBase" id="RU000570"/>
    </source>
</evidence>
<keyword evidence="3" id="KW-0809">Transit peptide</keyword>
<dbReference type="PANTHER" id="PTHR46909">
    <property type="entry name" value="39S RIBOSOMAL PROTEIN L36, MITOCHONDRIAL"/>
    <property type="match status" value="1"/>
</dbReference>
<keyword evidence="9" id="KW-1185">Reference proteome</keyword>
<keyword evidence="6 7" id="KW-0687">Ribonucleoprotein</keyword>
<dbReference type="OrthoDB" id="10265903at2759"/>
<dbReference type="AlphaFoldDB" id="A0A8K0G3Y4"/>
<dbReference type="InterPro" id="IPR000473">
    <property type="entry name" value="Ribosomal_bL36"/>
</dbReference>
<evidence type="ECO:0000256" key="5">
    <source>
        <dbReference type="ARBA" id="ARBA00023128"/>
    </source>
</evidence>
<evidence type="ECO:0000256" key="6">
    <source>
        <dbReference type="ARBA" id="ARBA00023274"/>
    </source>
</evidence>
<evidence type="ECO:0000313" key="8">
    <source>
        <dbReference type="EMBL" id="KAF2885091.1"/>
    </source>
</evidence>
<keyword evidence="4 7" id="KW-0689">Ribosomal protein</keyword>
<name>A0A8K0G3Y4_IGNLU</name>
<dbReference type="InterPro" id="IPR035977">
    <property type="entry name" value="Ribosomal_bL36_sp"/>
</dbReference>
<dbReference type="GO" id="GO:0003735">
    <property type="term" value="F:structural constituent of ribosome"/>
    <property type="evidence" value="ECO:0007669"/>
    <property type="project" value="InterPro"/>
</dbReference>
<dbReference type="InterPro" id="IPR052143">
    <property type="entry name" value="Mitoribosomal_bL36m"/>
</dbReference>
<proteinExistence type="inferred from homology"/>
<dbReference type="Proteomes" id="UP000801492">
    <property type="component" value="Unassembled WGS sequence"/>
</dbReference>
<evidence type="ECO:0000256" key="2">
    <source>
        <dbReference type="ARBA" id="ARBA00007645"/>
    </source>
</evidence>
<evidence type="ECO:0000313" key="9">
    <source>
        <dbReference type="Proteomes" id="UP000801492"/>
    </source>
</evidence>
<sequence>MYSILRTILWNTTKSLSSFNLKTNSNLFHSLSKGYYPQQITYTKELLSPSSISFIPNCGFKVKVALKKRCKDCYFVRRENRLHVICKTHPRHKQMQMVKREKNTWILSHATQSKSRPW</sequence>
<evidence type="ECO:0000256" key="1">
    <source>
        <dbReference type="ARBA" id="ARBA00004173"/>
    </source>
</evidence>
<evidence type="ECO:0000256" key="3">
    <source>
        <dbReference type="ARBA" id="ARBA00022946"/>
    </source>
</evidence>
<dbReference type="SUPFAM" id="SSF57840">
    <property type="entry name" value="Ribosomal protein L36"/>
    <property type="match status" value="1"/>
</dbReference>
<comment type="caution">
    <text evidence="8">The sequence shown here is derived from an EMBL/GenBank/DDBJ whole genome shotgun (WGS) entry which is preliminary data.</text>
</comment>
<organism evidence="8 9">
    <name type="scientific">Ignelater luminosus</name>
    <name type="common">Cucubano</name>
    <name type="synonym">Pyrophorus luminosus</name>
    <dbReference type="NCBI Taxonomy" id="2038154"/>
    <lineage>
        <taxon>Eukaryota</taxon>
        <taxon>Metazoa</taxon>
        <taxon>Ecdysozoa</taxon>
        <taxon>Arthropoda</taxon>
        <taxon>Hexapoda</taxon>
        <taxon>Insecta</taxon>
        <taxon>Pterygota</taxon>
        <taxon>Neoptera</taxon>
        <taxon>Endopterygota</taxon>
        <taxon>Coleoptera</taxon>
        <taxon>Polyphaga</taxon>
        <taxon>Elateriformia</taxon>
        <taxon>Elateroidea</taxon>
        <taxon>Elateridae</taxon>
        <taxon>Agrypninae</taxon>
        <taxon>Pyrophorini</taxon>
        <taxon>Ignelater</taxon>
    </lineage>
</organism>
<gene>
    <name evidence="8" type="ORF">ILUMI_21094</name>
</gene>
<dbReference type="GO" id="GO:0006412">
    <property type="term" value="P:translation"/>
    <property type="evidence" value="ECO:0007669"/>
    <property type="project" value="InterPro"/>
</dbReference>
<comment type="subcellular location">
    <subcellularLocation>
        <location evidence="1">Mitochondrion</location>
    </subcellularLocation>
</comment>
<comment type="similarity">
    <text evidence="2 7">Belongs to the bacterial ribosomal protein bL36 family.</text>
</comment>
<dbReference type="EMBL" id="VTPC01090039">
    <property type="protein sequence ID" value="KAF2885091.1"/>
    <property type="molecule type" value="Genomic_DNA"/>
</dbReference>
<dbReference type="PROSITE" id="PS00828">
    <property type="entry name" value="RIBOSOMAL_L36"/>
    <property type="match status" value="1"/>
</dbReference>
<reference evidence="8" key="1">
    <citation type="submission" date="2019-08" db="EMBL/GenBank/DDBJ databases">
        <title>The genome of the North American firefly Photinus pyralis.</title>
        <authorList>
            <consortium name="Photinus pyralis genome working group"/>
            <person name="Fallon T.R."/>
            <person name="Sander Lower S.E."/>
            <person name="Weng J.-K."/>
        </authorList>
    </citation>
    <scope>NUCLEOTIDE SEQUENCE</scope>
    <source>
        <strain evidence="8">TRF0915ILg1</strain>
        <tissue evidence="8">Whole body</tissue>
    </source>
</reference>